<keyword evidence="1" id="KW-0732">Signal</keyword>
<proteinExistence type="predicted"/>
<evidence type="ECO:0000313" key="3">
    <source>
        <dbReference type="Proteomes" id="UP001501758"/>
    </source>
</evidence>
<evidence type="ECO:0000256" key="1">
    <source>
        <dbReference type="SAM" id="SignalP"/>
    </source>
</evidence>
<evidence type="ECO:0000313" key="2">
    <source>
        <dbReference type="EMBL" id="GAA0717676.1"/>
    </source>
</evidence>
<keyword evidence="3" id="KW-1185">Reference proteome</keyword>
<dbReference type="RefSeq" id="WP_343911711.1">
    <property type="nucleotide sequence ID" value="NZ_BAAAGE010000001.1"/>
</dbReference>
<organism evidence="2 3">
    <name type="scientific">Aquimarina litoralis</name>
    <dbReference type="NCBI Taxonomy" id="584605"/>
    <lineage>
        <taxon>Bacteria</taxon>
        <taxon>Pseudomonadati</taxon>
        <taxon>Bacteroidota</taxon>
        <taxon>Flavobacteriia</taxon>
        <taxon>Flavobacteriales</taxon>
        <taxon>Flavobacteriaceae</taxon>
        <taxon>Aquimarina</taxon>
    </lineage>
</organism>
<dbReference type="Proteomes" id="UP001501758">
    <property type="component" value="Unassembled WGS sequence"/>
</dbReference>
<accession>A0ABN1IMT6</accession>
<feature type="chain" id="PRO_5045547076" description="DUF1579 domain-containing protein" evidence="1">
    <location>
        <begin position="22"/>
        <end position="168"/>
    </location>
</feature>
<dbReference type="EMBL" id="BAAAGE010000001">
    <property type="protein sequence ID" value="GAA0717676.1"/>
    <property type="molecule type" value="Genomic_DNA"/>
</dbReference>
<reference evidence="2 3" key="1">
    <citation type="journal article" date="2019" name="Int. J. Syst. Evol. Microbiol.">
        <title>The Global Catalogue of Microorganisms (GCM) 10K type strain sequencing project: providing services to taxonomists for standard genome sequencing and annotation.</title>
        <authorList>
            <consortium name="The Broad Institute Genomics Platform"/>
            <consortium name="The Broad Institute Genome Sequencing Center for Infectious Disease"/>
            <person name="Wu L."/>
            <person name="Ma J."/>
        </authorList>
    </citation>
    <scope>NUCLEOTIDE SEQUENCE [LARGE SCALE GENOMIC DNA]</scope>
    <source>
        <strain evidence="2 3">JCM 15974</strain>
    </source>
</reference>
<sequence>MKYQIILFTIYSIFLTQLVSAQESNLDAFKNLVKKQWKAEGKWGNGSVFKQETIFKYDLHNTLVIAKSKGFTNQEQTEYGWRNHGIRKFDKTSKTIKFWEFDVFGGLTQGTVVVNGKNILYQYQYGDSLVTDMWEYVDDNTYNFKVGSYENGVWKQVYLETQFKAISL</sequence>
<feature type="signal peptide" evidence="1">
    <location>
        <begin position="1"/>
        <end position="21"/>
    </location>
</feature>
<name>A0ABN1IMT6_9FLAO</name>
<protein>
    <recommendedName>
        <fullName evidence="4">DUF1579 domain-containing protein</fullName>
    </recommendedName>
</protein>
<evidence type="ECO:0008006" key="4">
    <source>
        <dbReference type="Google" id="ProtNLM"/>
    </source>
</evidence>
<comment type="caution">
    <text evidence="2">The sequence shown here is derived from an EMBL/GenBank/DDBJ whole genome shotgun (WGS) entry which is preliminary data.</text>
</comment>
<gene>
    <name evidence="2" type="ORF">GCM10009430_14890</name>
</gene>